<proteinExistence type="predicted"/>
<dbReference type="AlphaFoldDB" id="A0A1I7FPU9"/>
<keyword evidence="1" id="KW-0732">Signal</keyword>
<name>A0A1I7FPU9_9BACL</name>
<accession>A0A1I7FPU9</accession>
<dbReference type="STRING" id="392015.SAMN05421543_101383"/>
<evidence type="ECO:0000313" key="2">
    <source>
        <dbReference type="EMBL" id="SFU38165.1"/>
    </source>
</evidence>
<reference evidence="3" key="1">
    <citation type="submission" date="2016-10" db="EMBL/GenBank/DDBJ databases">
        <authorList>
            <person name="Varghese N."/>
        </authorList>
    </citation>
    <scope>NUCLEOTIDE SEQUENCE [LARGE SCALE GENOMIC DNA]</scope>
    <source>
        <strain evidence="3">DSM 17980</strain>
    </source>
</reference>
<gene>
    <name evidence="2" type="ORF">SAMN05421543_101383</name>
</gene>
<organism evidence="2 3">
    <name type="scientific">Alicyclobacillus macrosporangiidus</name>
    <dbReference type="NCBI Taxonomy" id="392015"/>
    <lineage>
        <taxon>Bacteria</taxon>
        <taxon>Bacillati</taxon>
        <taxon>Bacillota</taxon>
        <taxon>Bacilli</taxon>
        <taxon>Bacillales</taxon>
        <taxon>Alicyclobacillaceae</taxon>
        <taxon>Alicyclobacillus</taxon>
    </lineage>
</organism>
<dbReference type="RefSeq" id="WP_074948972.1">
    <property type="nucleotide sequence ID" value="NZ_FPBV01000001.1"/>
</dbReference>
<evidence type="ECO:0000256" key="1">
    <source>
        <dbReference type="SAM" id="SignalP"/>
    </source>
</evidence>
<dbReference type="OrthoDB" id="9836704at2"/>
<sequence>MRYLDRMRTGVALGALLLCLTGTTATLTSGPRESVSAAVPAPTLAAVCHTNPEADGSAELCRQLGDRRPLAVLRRRDGAAFQSLMRALASSPQVPTGGGEISGVLVLYGRAGRVDHVLQVTRDGLLYDPAVKQYFRAGDEVLRFAAQVLGSTGPSA</sequence>
<dbReference type="Proteomes" id="UP000183508">
    <property type="component" value="Unassembled WGS sequence"/>
</dbReference>
<protein>
    <submittedName>
        <fullName evidence="2">Uncharacterized protein</fullName>
    </submittedName>
</protein>
<feature type="chain" id="PRO_5039566052" evidence="1">
    <location>
        <begin position="26"/>
        <end position="156"/>
    </location>
</feature>
<keyword evidence="3" id="KW-1185">Reference proteome</keyword>
<dbReference type="EMBL" id="FPBV01000001">
    <property type="protein sequence ID" value="SFU38165.1"/>
    <property type="molecule type" value="Genomic_DNA"/>
</dbReference>
<evidence type="ECO:0000313" key="3">
    <source>
        <dbReference type="Proteomes" id="UP000183508"/>
    </source>
</evidence>
<feature type="signal peptide" evidence="1">
    <location>
        <begin position="1"/>
        <end position="25"/>
    </location>
</feature>